<dbReference type="Proteomes" id="UP000188318">
    <property type="component" value="Unassembled WGS sequence"/>
</dbReference>
<name>A0A1R3R5M6_ASPC5</name>
<reference evidence="2" key="1">
    <citation type="journal article" date="2017" name="Genome Biol.">
        <title>Comparative genomics reveals high biological diversity and specific adaptations in the industrially and medically important fungal genus Aspergillus.</title>
        <authorList>
            <person name="de Vries R.P."/>
            <person name="Riley R."/>
            <person name="Wiebenga A."/>
            <person name="Aguilar-Osorio G."/>
            <person name="Amillis S."/>
            <person name="Uchima C.A."/>
            <person name="Anderluh G."/>
            <person name="Asadollahi M."/>
            <person name="Askin M."/>
            <person name="Barry K."/>
            <person name="Battaglia E."/>
            <person name="Bayram O."/>
            <person name="Benocci T."/>
            <person name="Braus-Stromeyer S.A."/>
            <person name="Caldana C."/>
            <person name="Canovas D."/>
            <person name="Cerqueira G.C."/>
            <person name="Chen F."/>
            <person name="Chen W."/>
            <person name="Choi C."/>
            <person name="Clum A."/>
            <person name="Dos Santos R.A."/>
            <person name="Damasio A.R."/>
            <person name="Diallinas G."/>
            <person name="Emri T."/>
            <person name="Fekete E."/>
            <person name="Flipphi M."/>
            <person name="Freyberg S."/>
            <person name="Gallo A."/>
            <person name="Gournas C."/>
            <person name="Habgood R."/>
            <person name="Hainaut M."/>
            <person name="Harispe M.L."/>
            <person name="Henrissat B."/>
            <person name="Hilden K.S."/>
            <person name="Hope R."/>
            <person name="Hossain A."/>
            <person name="Karabika E."/>
            <person name="Karaffa L."/>
            <person name="Karanyi Z."/>
            <person name="Krasevec N."/>
            <person name="Kuo A."/>
            <person name="Kusch H."/>
            <person name="LaButti K."/>
            <person name="Lagendijk E.L."/>
            <person name="Lapidus A."/>
            <person name="Levasseur A."/>
            <person name="Lindquist E."/>
            <person name="Lipzen A."/>
            <person name="Logrieco A.F."/>
            <person name="MacCabe A."/>
            <person name="Maekelae M.R."/>
            <person name="Malavazi I."/>
            <person name="Melin P."/>
            <person name="Meyer V."/>
            <person name="Mielnichuk N."/>
            <person name="Miskei M."/>
            <person name="Molnar A.P."/>
            <person name="Mule G."/>
            <person name="Ngan C.Y."/>
            <person name="Orejas M."/>
            <person name="Orosz E."/>
            <person name="Ouedraogo J.P."/>
            <person name="Overkamp K.M."/>
            <person name="Park H.-S."/>
            <person name="Perrone G."/>
            <person name="Piumi F."/>
            <person name="Punt P.J."/>
            <person name="Ram A.F."/>
            <person name="Ramon A."/>
            <person name="Rauscher S."/>
            <person name="Record E."/>
            <person name="Riano-Pachon D.M."/>
            <person name="Robert V."/>
            <person name="Roehrig J."/>
            <person name="Ruller R."/>
            <person name="Salamov A."/>
            <person name="Salih N.S."/>
            <person name="Samson R.A."/>
            <person name="Sandor E."/>
            <person name="Sanguinetti M."/>
            <person name="Schuetze T."/>
            <person name="Sepcic K."/>
            <person name="Shelest E."/>
            <person name="Sherlock G."/>
            <person name="Sophianopoulou V."/>
            <person name="Squina F.M."/>
            <person name="Sun H."/>
            <person name="Susca A."/>
            <person name="Todd R.B."/>
            <person name="Tsang A."/>
            <person name="Unkles S.E."/>
            <person name="van de Wiele N."/>
            <person name="van Rossen-Uffink D."/>
            <person name="Oliveira J.V."/>
            <person name="Vesth T.C."/>
            <person name="Visser J."/>
            <person name="Yu J.-H."/>
            <person name="Zhou M."/>
            <person name="Andersen M.R."/>
            <person name="Archer D.B."/>
            <person name="Baker S.E."/>
            <person name="Benoit I."/>
            <person name="Brakhage A.A."/>
            <person name="Braus G.H."/>
            <person name="Fischer R."/>
            <person name="Frisvad J.C."/>
            <person name="Goldman G.H."/>
            <person name="Houbraken J."/>
            <person name="Oakley B."/>
            <person name="Pocsi I."/>
            <person name="Scazzocchio C."/>
            <person name="Seiboth B."/>
            <person name="vanKuyk P.A."/>
            <person name="Wortman J."/>
            <person name="Dyer P.S."/>
            <person name="Grigoriev I.V."/>
        </authorList>
    </citation>
    <scope>NUCLEOTIDE SEQUENCE [LARGE SCALE GENOMIC DNA]</scope>
    <source>
        <strain evidence="2">ITEM 5010</strain>
    </source>
</reference>
<dbReference type="AlphaFoldDB" id="A0A1R3R5M6"/>
<gene>
    <name evidence="1" type="ORF">ASPCADRAFT_135697</name>
</gene>
<protein>
    <submittedName>
        <fullName evidence="1">Uncharacterized protein</fullName>
    </submittedName>
</protein>
<dbReference type="EMBL" id="KV907829">
    <property type="protein sequence ID" value="OOF89785.1"/>
    <property type="molecule type" value="Genomic_DNA"/>
</dbReference>
<dbReference type="VEuPathDB" id="FungiDB:ASPCADRAFT_135697"/>
<evidence type="ECO:0000313" key="2">
    <source>
        <dbReference type="Proteomes" id="UP000188318"/>
    </source>
</evidence>
<sequence>MILVKKSLIDSSPPRPLPSLIRRNIILQGFRPLHVGLTRCYAIINGIVRNESLYPSKNLLLVKLTSP</sequence>
<accession>A0A1R3R5M6</accession>
<organism evidence="1 2">
    <name type="scientific">Aspergillus carbonarius (strain ITEM 5010)</name>
    <dbReference type="NCBI Taxonomy" id="602072"/>
    <lineage>
        <taxon>Eukaryota</taxon>
        <taxon>Fungi</taxon>
        <taxon>Dikarya</taxon>
        <taxon>Ascomycota</taxon>
        <taxon>Pezizomycotina</taxon>
        <taxon>Eurotiomycetes</taxon>
        <taxon>Eurotiomycetidae</taxon>
        <taxon>Eurotiales</taxon>
        <taxon>Aspergillaceae</taxon>
        <taxon>Aspergillus</taxon>
        <taxon>Aspergillus subgen. Circumdati</taxon>
    </lineage>
</organism>
<keyword evidence="2" id="KW-1185">Reference proteome</keyword>
<evidence type="ECO:0000313" key="1">
    <source>
        <dbReference type="EMBL" id="OOF89785.1"/>
    </source>
</evidence>
<proteinExistence type="predicted"/>